<evidence type="ECO:0000313" key="1">
    <source>
        <dbReference type="EMBL" id="SMH30012.1"/>
    </source>
</evidence>
<evidence type="ECO:0000313" key="2">
    <source>
        <dbReference type="Proteomes" id="UP000193083"/>
    </source>
</evidence>
<dbReference type="EMBL" id="FXBL01000004">
    <property type="protein sequence ID" value="SMH30012.1"/>
    <property type="molecule type" value="Genomic_DNA"/>
</dbReference>
<keyword evidence="2" id="KW-1185">Reference proteome</keyword>
<sequence>MTRKFPAIIPSFAPETDDMALDRLLAPARFFDHPVDVLGAPNLNVPEKRAILAAWASDACAVESIPALRKPPGAKRSVAFDEIMEALRLLDSQAVQGRPVNARVATLQLDA</sequence>
<dbReference type="RefSeq" id="WP_085463123.1">
    <property type="nucleotide sequence ID" value="NZ_FXBL01000004.1"/>
</dbReference>
<proteinExistence type="predicted"/>
<name>A0A1X7MYN5_9HYPH</name>
<gene>
    <name evidence="1" type="ORF">SAMN02982922_0983</name>
</gene>
<organism evidence="1 2">
    <name type="scientific">Mesorhizobium australicum</name>
    <dbReference type="NCBI Taxonomy" id="536018"/>
    <lineage>
        <taxon>Bacteria</taxon>
        <taxon>Pseudomonadati</taxon>
        <taxon>Pseudomonadota</taxon>
        <taxon>Alphaproteobacteria</taxon>
        <taxon>Hyphomicrobiales</taxon>
        <taxon>Phyllobacteriaceae</taxon>
        <taxon>Mesorhizobium</taxon>
    </lineage>
</organism>
<dbReference type="OrthoDB" id="7477898at2"/>
<protein>
    <submittedName>
        <fullName evidence="1">Uncharacterized protein</fullName>
    </submittedName>
</protein>
<reference evidence="1 2" key="1">
    <citation type="submission" date="2017-04" db="EMBL/GenBank/DDBJ databases">
        <authorList>
            <person name="Afonso C.L."/>
            <person name="Miller P.J."/>
            <person name="Scott M.A."/>
            <person name="Spackman E."/>
            <person name="Goraichik I."/>
            <person name="Dimitrov K.M."/>
            <person name="Suarez D.L."/>
            <person name="Swayne D.E."/>
        </authorList>
    </citation>
    <scope>NUCLEOTIDE SEQUENCE [LARGE SCALE GENOMIC DNA]</scope>
    <source>
        <strain evidence="1 2">B5P</strain>
    </source>
</reference>
<dbReference type="Proteomes" id="UP000193083">
    <property type="component" value="Unassembled WGS sequence"/>
</dbReference>
<accession>A0A1X7MYN5</accession>
<dbReference type="AlphaFoldDB" id="A0A1X7MYN5"/>